<sequence length="67" mass="7501">MGQKEVSNLIKRNVVQHVAQMCEKAALVHVIDVRCRDNKIGTGTMAGPSKDGENLLIALYNFSQRRF</sequence>
<proteinExistence type="predicted"/>
<accession>A0A3P7JRP4</accession>
<keyword evidence="2" id="KW-1185">Reference proteome</keyword>
<evidence type="ECO:0000313" key="1">
    <source>
        <dbReference type="EMBL" id="VDM82719.1"/>
    </source>
</evidence>
<organism evidence="1 2">
    <name type="scientific">Strongylus vulgaris</name>
    <name type="common">Blood worm</name>
    <dbReference type="NCBI Taxonomy" id="40348"/>
    <lineage>
        <taxon>Eukaryota</taxon>
        <taxon>Metazoa</taxon>
        <taxon>Ecdysozoa</taxon>
        <taxon>Nematoda</taxon>
        <taxon>Chromadorea</taxon>
        <taxon>Rhabditida</taxon>
        <taxon>Rhabditina</taxon>
        <taxon>Rhabditomorpha</taxon>
        <taxon>Strongyloidea</taxon>
        <taxon>Strongylidae</taxon>
        <taxon>Strongylus</taxon>
    </lineage>
</organism>
<protein>
    <submittedName>
        <fullName evidence="1">Uncharacterized protein</fullName>
    </submittedName>
</protein>
<name>A0A3P7JRP4_STRVU</name>
<reference evidence="1 2" key="1">
    <citation type="submission" date="2018-11" db="EMBL/GenBank/DDBJ databases">
        <authorList>
            <consortium name="Pathogen Informatics"/>
        </authorList>
    </citation>
    <scope>NUCLEOTIDE SEQUENCE [LARGE SCALE GENOMIC DNA]</scope>
</reference>
<dbReference type="EMBL" id="UYYB01119015">
    <property type="protein sequence ID" value="VDM82719.1"/>
    <property type="molecule type" value="Genomic_DNA"/>
</dbReference>
<gene>
    <name evidence="1" type="ORF">SVUK_LOCUS17717</name>
</gene>
<dbReference type="Proteomes" id="UP000270094">
    <property type="component" value="Unassembled WGS sequence"/>
</dbReference>
<dbReference type="AlphaFoldDB" id="A0A3P7JRP4"/>
<evidence type="ECO:0000313" key="2">
    <source>
        <dbReference type="Proteomes" id="UP000270094"/>
    </source>
</evidence>